<feature type="domain" description="Alpha-D-phosphohexomutase alpha/beta/alpha" evidence="9">
    <location>
        <begin position="44"/>
        <end position="184"/>
    </location>
</feature>
<dbReference type="InterPro" id="IPR005845">
    <property type="entry name" value="A-D-PHexomutase_a/b/a-II"/>
</dbReference>
<evidence type="ECO:0000256" key="1">
    <source>
        <dbReference type="ARBA" id="ARBA00001946"/>
    </source>
</evidence>
<evidence type="ECO:0000256" key="2">
    <source>
        <dbReference type="ARBA" id="ARBA00010231"/>
    </source>
</evidence>
<reference evidence="12 13" key="1">
    <citation type="submission" date="2017-11" db="EMBL/GenBank/DDBJ databases">
        <title>Genome sequence of Entomoplasma somnilux PYAN-1 (ATCC 49194).</title>
        <authorList>
            <person name="Lo W.-S."/>
            <person name="Gasparich G.E."/>
            <person name="Kuo C.-H."/>
        </authorList>
    </citation>
    <scope>NUCLEOTIDE SEQUENCE [LARGE SCALE GENOMIC DNA]</scope>
    <source>
        <strain evidence="12 13">PYAN-1</strain>
    </source>
</reference>
<keyword evidence="4 7" id="KW-0479">Metal-binding</keyword>
<dbReference type="GO" id="GO:0008973">
    <property type="term" value="F:phosphopentomutase activity"/>
    <property type="evidence" value="ECO:0007669"/>
    <property type="project" value="TreeGrafter"/>
</dbReference>
<dbReference type="SUPFAM" id="SSF55957">
    <property type="entry name" value="Phosphoglucomutase, C-terminal domain"/>
    <property type="match status" value="1"/>
</dbReference>
<dbReference type="PANTHER" id="PTHR45745">
    <property type="entry name" value="PHOSPHOMANNOMUTASE 45A"/>
    <property type="match status" value="1"/>
</dbReference>
<dbReference type="InterPro" id="IPR036900">
    <property type="entry name" value="A-D-PHexomutase_C_sf"/>
</dbReference>
<evidence type="ECO:0000259" key="10">
    <source>
        <dbReference type="Pfam" id="PF02879"/>
    </source>
</evidence>
<dbReference type="GO" id="GO:0006166">
    <property type="term" value="P:purine ribonucleoside salvage"/>
    <property type="evidence" value="ECO:0007669"/>
    <property type="project" value="TreeGrafter"/>
</dbReference>
<evidence type="ECO:0000313" key="12">
    <source>
        <dbReference type="EMBL" id="ATZ18412.1"/>
    </source>
</evidence>
<evidence type="ECO:0000256" key="4">
    <source>
        <dbReference type="ARBA" id="ARBA00022723"/>
    </source>
</evidence>
<dbReference type="InterPro" id="IPR005843">
    <property type="entry name" value="A-D-PHexomutase_C"/>
</dbReference>
<dbReference type="Pfam" id="PF00408">
    <property type="entry name" value="PGM_PMM_IV"/>
    <property type="match status" value="1"/>
</dbReference>
<dbReference type="InterPro" id="IPR016055">
    <property type="entry name" value="A-D-PHexomutase_a/b/a-I/II/III"/>
</dbReference>
<dbReference type="InterPro" id="IPR005844">
    <property type="entry name" value="A-D-PHexomutase_a/b/a-I"/>
</dbReference>
<dbReference type="Pfam" id="PF02879">
    <property type="entry name" value="PGM_PMM_II"/>
    <property type="match status" value="1"/>
</dbReference>
<dbReference type="Proteomes" id="UP000232230">
    <property type="component" value="Chromosome"/>
</dbReference>
<dbReference type="GO" id="GO:0000287">
    <property type="term" value="F:magnesium ion binding"/>
    <property type="evidence" value="ECO:0007669"/>
    <property type="project" value="InterPro"/>
</dbReference>
<dbReference type="SUPFAM" id="SSF53738">
    <property type="entry name" value="Phosphoglucomutase, first 3 domains"/>
    <property type="match status" value="3"/>
</dbReference>
<evidence type="ECO:0000256" key="7">
    <source>
        <dbReference type="RuleBase" id="RU004326"/>
    </source>
</evidence>
<dbReference type="CDD" id="cd05799">
    <property type="entry name" value="PGM2"/>
    <property type="match status" value="1"/>
</dbReference>
<dbReference type="Pfam" id="PF02880">
    <property type="entry name" value="PGM_PMM_III"/>
    <property type="match status" value="1"/>
</dbReference>
<evidence type="ECO:0000256" key="5">
    <source>
        <dbReference type="ARBA" id="ARBA00022842"/>
    </source>
</evidence>
<keyword evidence="5 7" id="KW-0460">Magnesium</keyword>
<evidence type="ECO:0000259" key="11">
    <source>
        <dbReference type="Pfam" id="PF02880"/>
    </source>
</evidence>
<dbReference type="AlphaFoldDB" id="A0A2K8NX46"/>
<evidence type="ECO:0000313" key="13">
    <source>
        <dbReference type="Proteomes" id="UP000232230"/>
    </source>
</evidence>
<dbReference type="InterPro" id="IPR005841">
    <property type="entry name" value="Alpha-D-phosphohexomutase_SF"/>
</dbReference>
<name>A0A2K8NX46_9MOLU</name>
<dbReference type="PRINTS" id="PR00509">
    <property type="entry name" value="PGMPMM"/>
</dbReference>
<dbReference type="Pfam" id="PF02878">
    <property type="entry name" value="PGM_PMM_I"/>
    <property type="match status" value="1"/>
</dbReference>
<evidence type="ECO:0000256" key="3">
    <source>
        <dbReference type="ARBA" id="ARBA00022553"/>
    </source>
</evidence>
<dbReference type="PROSITE" id="PS00710">
    <property type="entry name" value="PGM_PMM"/>
    <property type="match status" value="1"/>
</dbReference>
<gene>
    <name evidence="12" type="primary">manB</name>
    <name evidence="12" type="ORF">ESOMN_v1c00260</name>
</gene>
<dbReference type="EMBL" id="CP024965">
    <property type="protein sequence ID" value="ATZ18412.1"/>
    <property type="molecule type" value="Genomic_DNA"/>
</dbReference>
<dbReference type="Gene3D" id="3.40.120.10">
    <property type="entry name" value="Alpha-D-Glucose-1,6-Bisphosphate, subunit A, domain 3"/>
    <property type="match status" value="3"/>
</dbReference>
<keyword evidence="3" id="KW-0597">Phosphoprotein</keyword>
<dbReference type="Gene3D" id="3.30.310.50">
    <property type="entry name" value="Alpha-D-phosphohexomutase, C-terminal domain"/>
    <property type="match status" value="1"/>
</dbReference>
<comment type="similarity">
    <text evidence="2 7">Belongs to the phosphohexose mutase family.</text>
</comment>
<keyword evidence="6" id="KW-0413">Isomerase</keyword>
<dbReference type="PANTHER" id="PTHR45745:SF1">
    <property type="entry name" value="PHOSPHOGLUCOMUTASE 2B-RELATED"/>
    <property type="match status" value="1"/>
</dbReference>
<dbReference type="KEGG" id="esx:ESOMN_v1c00260"/>
<dbReference type="InterPro" id="IPR016066">
    <property type="entry name" value="A-D-PHexomutase_CS"/>
</dbReference>
<evidence type="ECO:0000259" key="8">
    <source>
        <dbReference type="Pfam" id="PF00408"/>
    </source>
</evidence>
<evidence type="ECO:0000256" key="6">
    <source>
        <dbReference type="ARBA" id="ARBA00023235"/>
    </source>
</evidence>
<evidence type="ECO:0000259" key="9">
    <source>
        <dbReference type="Pfam" id="PF02878"/>
    </source>
</evidence>
<keyword evidence="13" id="KW-1185">Reference proteome</keyword>
<sequence length="562" mass="63815">MGFDKQNRVYKEWINTPNLDKELQEILAKAKDEELQAAFSLELEFGTAGIRGILGAGPGRFNSYTIKKVTIAFAKLLISKYPQRLNDGIVIGHDNRHNSKRFSQLVAEILTSFGIKSYLFKDNDMKPTPVVSFATKALNCIGGIVITASHNPAEYNGYKIYDPYGCQLMPEDTDVIAEEMEKINDILNWKFNSNLKLLEVVPQNVVNQYFAMIEGLEFYKNEQASKKKVKIVFSAVNGTGTEFTPVALRKSGYDVIEVAEHAFEDSTFKNVVNPNPEFDPAWKIPLEYGVKHNADIIILNDPDADRFGMAIRHSGKFIRIDGNQTGPILIDWKLSNLKRLNQMPKNPALYSSFVTSDLGDRIAHETYGVNIVKTLTGFKWMGGEIAKEPQTGLNFVFAYEESYGYVLDASTRDKDGIQASIMIAEACWYYKNKNMTLVDYLNELFVKYGYYFTNTINLNFKLEEKTAKMDPIMSKLRNEGLTSLANMKVKMIEDYKNGLHNMPGQNLIKVYFEDGSWFAARPSGTEPKLKIYFVVVDKDQQAAKLKQEKMWTNLKQILSLEI</sequence>
<protein>
    <submittedName>
        <fullName evidence="12">Phosphoglucomutase/phosphomannomutase</fullName>
    </submittedName>
</protein>
<dbReference type="GO" id="GO:0005975">
    <property type="term" value="P:carbohydrate metabolic process"/>
    <property type="evidence" value="ECO:0007669"/>
    <property type="project" value="InterPro"/>
</dbReference>
<feature type="domain" description="Alpha-D-phosphohexomutase alpha/beta/alpha" evidence="10">
    <location>
        <begin position="220"/>
        <end position="312"/>
    </location>
</feature>
<proteinExistence type="inferred from homology"/>
<accession>A0A2K8NX46</accession>
<comment type="cofactor">
    <cofactor evidence="1">
        <name>Mg(2+)</name>
        <dbReference type="ChEBI" id="CHEBI:18420"/>
    </cofactor>
</comment>
<dbReference type="InterPro" id="IPR005846">
    <property type="entry name" value="A-D-PHexomutase_a/b/a-III"/>
</dbReference>
<feature type="domain" description="Alpha-D-phosphohexomutase C-terminal" evidence="8">
    <location>
        <begin position="487"/>
        <end position="548"/>
    </location>
</feature>
<feature type="domain" description="Alpha-D-phosphohexomutase alpha/beta/alpha" evidence="11">
    <location>
        <begin position="321"/>
        <end position="448"/>
    </location>
</feature>
<dbReference type="RefSeq" id="WP_024863648.1">
    <property type="nucleotide sequence ID" value="NZ_CP024965.1"/>
</dbReference>
<organism evidence="12 13">
    <name type="scientific">Williamsoniiplasma somnilux</name>
    <dbReference type="NCBI Taxonomy" id="215578"/>
    <lineage>
        <taxon>Bacteria</taxon>
        <taxon>Bacillati</taxon>
        <taxon>Mycoplasmatota</taxon>
        <taxon>Mollicutes</taxon>
        <taxon>Entomoplasmatales</taxon>
        <taxon>Williamsoniiplasma</taxon>
    </lineage>
</organism>